<evidence type="ECO:0000313" key="3">
    <source>
        <dbReference type="Ensembl" id="ENSLLEP00000009258.1"/>
    </source>
</evidence>
<dbReference type="Proteomes" id="UP000694569">
    <property type="component" value="Unplaced"/>
</dbReference>
<feature type="region of interest" description="Disordered" evidence="1">
    <location>
        <begin position="449"/>
        <end position="586"/>
    </location>
</feature>
<feature type="region of interest" description="Disordered" evidence="1">
    <location>
        <begin position="66"/>
        <end position="89"/>
    </location>
</feature>
<dbReference type="PANTHER" id="PTHR46742">
    <property type="entry name" value="LYSINE-RICH COILED-COIL PROTEIN 1"/>
    <property type="match status" value="1"/>
</dbReference>
<dbReference type="PROSITE" id="PS00028">
    <property type="entry name" value="ZINC_FINGER_C2H2_1"/>
    <property type="match status" value="2"/>
</dbReference>
<feature type="compositionally biased region" description="Basic and acidic residues" evidence="1">
    <location>
        <begin position="508"/>
        <end position="542"/>
    </location>
</feature>
<dbReference type="Ensembl" id="ENSLLET00000009616.1">
    <property type="protein sequence ID" value="ENSLLEP00000009258.1"/>
    <property type="gene ID" value="ENSLLEG00000005908.1"/>
</dbReference>
<dbReference type="OrthoDB" id="1925236at2759"/>
<evidence type="ECO:0000259" key="2">
    <source>
        <dbReference type="PROSITE" id="PS00028"/>
    </source>
</evidence>
<dbReference type="InterPro" id="IPR013087">
    <property type="entry name" value="Znf_C2H2_type"/>
</dbReference>
<dbReference type="SUPFAM" id="SSF57667">
    <property type="entry name" value="beta-beta-alpha zinc fingers"/>
    <property type="match status" value="4"/>
</dbReference>
<proteinExistence type="predicted"/>
<feature type="compositionally biased region" description="Basic residues" evidence="1">
    <location>
        <begin position="485"/>
        <end position="506"/>
    </location>
</feature>
<feature type="compositionally biased region" description="Acidic residues" evidence="1">
    <location>
        <begin position="380"/>
        <end position="390"/>
    </location>
</feature>
<dbReference type="GO" id="GO:0008270">
    <property type="term" value="F:zinc ion binding"/>
    <property type="evidence" value="ECO:0007669"/>
    <property type="project" value="InterPro"/>
</dbReference>
<protein>
    <recommendedName>
        <fullName evidence="2">C2H2-type domain-containing protein</fullName>
    </recommendedName>
</protein>
<sequence>MAATHLLPVTWSRVQRYSVTSAPNLVLVSPWRGWEGSKVSRRRRVGHCNMASEGAIIPQLVEGVTQSSPSASCSEPMAGDDTSSKAHTTTSIPCPKELVLDEKTKRELFTDSFCRVCGAVLQFESHRISHYEGKKHAQKVRLYLQNRDLEEDPTNKEKTEQCDAQVDNIFKVDRNRFCSLCNMVFSSKVVAQSHYVGKIHAKRLKQLTGEQLEWTPQNDQAYGAASPDKESGLLEANAEQQSSAENEIDLSDPNKYCKLCCASFNKPLVAQQHYNGKKHARNEARRRMMAEMQESGVESHVNDGNYVCPICSITLTSIEMYQSHMQGNKHQIKENIVANVMKTSKKNYDSFQDELADYIKVQKARGLEPKTQFRQKGDPNDSEFDEEEVEDRPPLRHANSKTSAPYKYFDHHSVPYSPHPGNPGKDGWFPQWEKNYRPQNLSKVTYLNRKNAKKRYHSSSSQDSSDDHGSSSSDDDSSSSSGSSSHRREKKRKRRLRKEGRHRVGIKAKQEEAGKEKQNRKLEEVDPAKDESKREISDMDKSKTRKEKRKREDHSEKDGKKHKKVKKEGDQRTEEEILWDESILGF</sequence>
<dbReference type="SMART" id="SM00355">
    <property type="entry name" value="ZnF_C2H2"/>
    <property type="match status" value="4"/>
</dbReference>
<name>A0A8C5PAQ8_9ANUR</name>
<feature type="region of interest" description="Disordered" evidence="1">
    <location>
        <begin position="369"/>
        <end position="402"/>
    </location>
</feature>
<dbReference type="GeneTree" id="ENSGT00940000156888"/>
<dbReference type="GO" id="GO:0003676">
    <property type="term" value="F:nucleic acid binding"/>
    <property type="evidence" value="ECO:0007669"/>
    <property type="project" value="InterPro"/>
</dbReference>
<keyword evidence="4" id="KW-1185">Reference proteome</keyword>
<feature type="compositionally biased region" description="Basic and acidic residues" evidence="1">
    <location>
        <begin position="550"/>
        <end position="559"/>
    </location>
</feature>
<evidence type="ECO:0000313" key="4">
    <source>
        <dbReference type="Proteomes" id="UP000694569"/>
    </source>
</evidence>
<dbReference type="AlphaFoldDB" id="A0A8C5PAQ8"/>
<dbReference type="Pfam" id="PF12874">
    <property type="entry name" value="zf-met"/>
    <property type="match status" value="4"/>
</dbReference>
<dbReference type="PANTHER" id="PTHR46742:SF2">
    <property type="entry name" value="ZINC FINGER MATRIN-TYPE PROTEIN 1"/>
    <property type="match status" value="1"/>
</dbReference>
<reference evidence="3" key="2">
    <citation type="submission" date="2025-09" db="UniProtKB">
        <authorList>
            <consortium name="Ensembl"/>
        </authorList>
    </citation>
    <scope>IDENTIFICATION</scope>
</reference>
<dbReference type="SMART" id="SM00451">
    <property type="entry name" value="ZnF_U1"/>
    <property type="match status" value="4"/>
</dbReference>
<feature type="region of interest" description="Disordered" evidence="1">
    <location>
        <begin position="220"/>
        <end position="247"/>
    </location>
</feature>
<organism evidence="3 4">
    <name type="scientific">Leptobrachium leishanense</name>
    <name type="common">Leishan spiny toad</name>
    <dbReference type="NCBI Taxonomy" id="445787"/>
    <lineage>
        <taxon>Eukaryota</taxon>
        <taxon>Metazoa</taxon>
        <taxon>Chordata</taxon>
        <taxon>Craniata</taxon>
        <taxon>Vertebrata</taxon>
        <taxon>Euteleostomi</taxon>
        <taxon>Amphibia</taxon>
        <taxon>Batrachia</taxon>
        <taxon>Anura</taxon>
        <taxon>Pelobatoidea</taxon>
        <taxon>Megophryidae</taxon>
        <taxon>Leptobrachium</taxon>
    </lineage>
</organism>
<reference evidence="3" key="1">
    <citation type="submission" date="2025-08" db="UniProtKB">
        <authorList>
            <consortium name="Ensembl"/>
        </authorList>
    </citation>
    <scope>IDENTIFICATION</scope>
</reference>
<feature type="domain" description="C2H2-type" evidence="2">
    <location>
        <begin position="308"/>
        <end position="330"/>
    </location>
</feature>
<dbReference type="InterPro" id="IPR036236">
    <property type="entry name" value="Znf_C2H2_sf"/>
</dbReference>
<evidence type="ECO:0000256" key="1">
    <source>
        <dbReference type="SAM" id="MobiDB-lite"/>
    </source>
</evidence>
<feature type="domain" description="C2H2-type" evidence="2">
    <location>
        <begin position="178"/>
        <end position="200"/>
    </location>
</feature>
<dbReference type="Gene3D" id="3.30.160.60">
    <property type="entry name" value="Classic Zinc Finger"/>
    <property type="match status" value="4"/>
</dbReference>
<accession>A0A8C5PAQ8</accession>
<dbReference type="InterPro" id="IPR003604">
    <property type="entry name" value="Matrin/U1-like-C_Znf_C2H2"/>
</dbReference>